<evidence type="ECO:0008006" key="5">
    <source>
        <dbReference type="Google" id="ProtNLM"/>
    </source>
</evidence>
<name>A0AAW0BIF1_9AGAR</name>
<reference evidence="3 4" key="1">
    <citation type="submission" date="2024-01" db="EMBL/GenBank/DDBJ databases">
        <title>A draft genome for a cacao thread blight-causing isolate of Paramarasmius palmivorus.</title>
        <authorList>
            <person name="Baruah I.K."/>
            <person name="Bukari Y."/>
            <person name="Amoako-Attah I."/>
            <person name="Meinhardt L.W."/>
            <person name="Bailey B.A."/>
            <person name="Cohen S.P."/>
        </authorList>
    </citation>
    <scope>NUCLEOTIDE SEQUENCE [LARGE SCALE GENOMIC DNA]</scope>
    <source>
        <strain evidence="3 4">GH-12</strain>
    </source>
</reference>
<dbReference type="AlphaFoldDB" id="A0AAW0BIF1"/>
<comment type="caution">
    <text evidence="3">The sequence shown here is derived from an EMBL/GenBank/DDBJ whole genome shotgun (WGS) entry which is preliminary data.</text>
</comment>
<dbReference type="Gene3D" id="1.50.10.20">
    <property type="match status" value="1"/>
</dbReference>
<dbReference type="Proteomes" id="UP001383192">
    <property type="component" value="Unassembled WGS sequence"/>
</dbReference>
<keyword evidence="2" id="KW-0732">Signal</keyword>
<dbReference type="GO" id="GO:0005975">
    <property type="term" value="P:carbohydrate metabolic process"/>
    <property type="evidence" value="ECO:0007669"/>
    <property type="project" value="InterPro"/>
</dbReference>
<protein>
    <recommendedName>
        <fullName evidence="5">Glycoside hydrolase family 76 protein</fullName>
    </recommendedName>
</protein>
<gene>
    <name evidence="3" type="ORF">VNI00_015800</name>
</gene>
<evidence type="ECO:0000313" key="4">
    <source>
        <dbReference type="Proteomes" id="UP001383192"/>
    </source>
</evidence>
<evidence type="ECO:0000256" key="2">
    <source>
        <dbReference type="SAM" id="SignalP"/>
    </source>
</evidence>
<keyword evidence="1" id="KW-1133">Transmembrane helix</keyword>
<dbReference type="SUPFAM" id="SSF48208">
    <property type="entry name" value="Six-hairpin glycosidases"/>
    <property type="match status" value="1"/>
</dbReference>
<keyword evidence="1" id="KW-0812">Transmembrane</keyword>
<dbReference type="InterPro" id="IPR008928">
    <property type="entry name" value="6-hairpin_glycosidase_sf"/>
</dbReference>
<feature type="transmembrane region" description="Helical" evidence="1">
    <location>
        <begin position="455"/>
        <end position="480"/>
    </location>
</feature>
<sequence length="554" mass="61123">MIQLLCTVTLLLVESATAQIVAIPSSWRKPTVNITRQQAVDIAAAALDKAYAEIVPGETLNCDYNMLLAEFDIATNQTRYKVKVADYFKHSANYKPRTARESVSSIVALWWLTQRSLDPTYGYAAALAYVAYNNRAFLDIATAAWDSNNQYVLPRTGIPAAFQNKDESEIVQDAWDDHRKCLNSNDLSGGIMHYPKVDVVTSENARFLRFDVLQLDLVTLANLSRRLSGMLSQITGNLKYLNATRQSARLLLSQLYTDDSLFWWQITLNMSEPCNTPIIKRKEPWNAGTAIEGLAILSSISPNETINDKLIATLYASSNYGPWHESQGILVKQSGAADIVRGFATVHAHKDSYNTNTSSYVESYLAVQVAINHDLLSPHAHYISRQYNAVLDKATVNGTNIYGNSWIGPPNSTYSADSQLTAARVLIAGISLASQIELTSAPSEMSSPDTNVSHVGAIVGGTIGGLVFITLILAGSHFIIRHCRQHTVSPSTEVMRAYHPSITSIEETPYYLNPSEVTVSDTWTPSMGYVWQSEKLPRKMHIANPNSQSDASSF</sequence>
<evidence type="ECO:0000313" key="3">
    <source>
        <dbReference type="EMBL" id="KAK7025971.1"/>
    </source>
</evidence>
<accession>A0AAW0BIF1</accession>
<feature type="signal peptide" evidence="2">
    <location>
        <begin position="1"/>
        <end position="18"/>
    </location>
</feature>
<dbReference type="EMBL" id="JAYKXP010000109">
    <property type="protein sequence ID" value="KAK7025971.1"/>
    <property type="molecule type" value="Genomic_DNA"/>
</dbReference>
<proteinExistence type="predicted"/>
<keyword evidence="1" id="KW-0472">Membrane</keyword>
<feature type="chain" id="PRO_5043463183" description="Glycoside hydrolase family 76 protein" evidence="2">
    <location>
        <begin position="19"/>
        <end position="554"/>
    </location>
</feature>
<evidence type="ECO:0000256" key="1">
    <source>
        <dbReference type="SAM" id="Phobius"/>
    </source>
</evidence>
<organism evidence="3 4">
    <name type="scientific">Paramarasmius palmivorus</name>
    <dbReference type="NCBI Taxonomy" id="297713"/>
    <lineage>
        <taxon>Eukaryota</taxon>
        <taxon>Fungi</taxon>
        <taxon>Dikarya</taxon>
        <taxon>Basidiomycota</taxon>
        <taxon>Agaricomycotina</taxon>
        <taxon>Agaricomycetes</taxon>
        <taxon>Agaricomycetidae</taxon>
        <taxon>Agaricales</taxon>
        <taxon>Marasmiineae</taxon>
        <taxon>Marasmiaceae</taxon>
        <taxon>Paramarasmius</taxon>
    </lineage>
</organism>
<keyword evidence="4" id="KW-1185">Reference proteome</keyword>